<dbReference type="PIRSF" id="PIRSF000097">
    <property type="entry name" value="AKR"/>
    <property type="match status" value="1"/>
</dbReference>
<dbReference type="Proteomes" id="UP000515743">
    <property type="component" value="Chromosome"/>
</dbReference>
<comment type="similarity">
    <text evidence="1">Belongs to the aldo/keto reductase family.</text>
</comment>
<dbReference type="EMBL" id="CP059404">
    <property type="protein sequence ID" value="QNE90048.1"/>
    <property type="molecule type" value="Genomic_DNA"/>
</dbReference>
<keyword evidence="2" id="KW-0521">NADP</keyword>
<evidence type="ECO:0000313" key="8">
    <source>
        <dbReference type="EMBL" id="QNE90048.1"/>
    </source>
</evidence>
<dbReference type="InterPro" id="IPR023210">
    <property type="entry name" value="NADP_OxRdtase_dom"/>
</dbReference>
<evidence type="ECO:0000313" key="9">
    <source>
        <dbReference type="Proteomes" id="UP000515743"/>
    </source>
</evidence>
<name>A0A7G7CR32_9CORY</name>
<reference evidence="8 9" key="1">
    <citation type="submission" date="2020-07" db="EMBL/GenBank/DDBJ databases">
        <title>Complete genome and description of Corynebacterium incognita strain Marseille-Q3630 sp. nov.</title>
        <authorList>
            <person name="Boxberger M."/>
        </authorList>
    </citation>
    <scope>NUCLEOTIDE SEQUENCE [LARGE SCALE GENOMIC DNA]</scope>
    <source>
        <strain evidence="8 9">Marseille-Q3630</strain>
    </source>
</reference>
<dbReference type="PROSITE" id="PS00062">
    <property type="entry name" value="ALDOKETO_REDUCTASE_2"/>
    <property type="match status" value="1"/>
</dbReference>
<proteinExistence type="inferred from homology"/>
<evidence type="ECO:0000256" key="4">
    <source>
        <dbReference type="PIRSR" id="PIRSR000097-1"/>
    </source>
</evidence>
<dbReference type="PANTHER" id="PTHR43827:SF3">
    <property type="entry name" value="NADP-DEPENDENT OXIDOREDUCTASE DOMAIN-CONTAINING PROTEIN"/>
    <property type="match status" value="1"/>
</dbReference>
<accession>A0A7G7CR32</accession>
<evidence type="ECO:0000256" key="5">
    <source>
        <dbReference type="PIRSR" id="PIRSR000097-2"/>
    </source>
</evidence>
<dbReference type="RefSeq" id="WP_185176422.1">
    <property type="nucleotide sequence ID" value="NZ_CP059404.1"/>
</dbReference>
<organism evidence="8 9">
    <name type="scientific">Corynebacterium incognita</name>
    <dbReference type="NCBI Taxonomy" id="2754725"/>
    <lineage>
        <taxon>Bacteria</taxon>
        <taxon>Bacillati</taxon>
        <taxon>Actinomycetota</taxon>
        <taxon>Actinomycetes</taxon>
        <taxon>Mycobacteriales</taxon>
        <taxon>Corynebacteriaceae</taxon>
        <taxon>Corynebacterium</taxon>
    </lineage>
</organism>
<dbReference type="AlphaFoldDB" id="A0A7G7CR32"/>
<dbReference type="Pfam" id="PF00248">
    <property type="entry name" value="Aldo_ket_red"/>
    <property type="match status" value="1"/>
</dbReference>
<evidence type="ECO:0000259" key="7">
    <source>
        <dbReference type="Pfam" id="PF00248"/>
    </source>
</evidence>
<dbReference type="PANTHER" id="PTHR43827">
    <property type="entry name" value="2,5-DIKETO-D-GLUCONIC ACID REDUCTASE"/>
    <property type="match status" value="1"/>
</dbReference>
<feature type="active site" description="Proton donor" evidence="4">
    <location>
        <position position="51"/>
    </location>
</feature>
<sequence length="276" mass="30489">MTSTPTIKLNDGNEIPQLGYGVFQVDPAETEKLVTAALEAGVRHIDTAAIYGNEEGVGAAIAASGIPREELFITTKLWNDRHDDAEAALKESLAKLQLDYVDLYLIHWPCPQQDKYVDAWKQLITLREAGLTKSIGVSNFTPAHLDKLEMATDVTPVVNQIELHPYFQRWKDVDAARSHKIHVEAWSPLGQGETDILDQPEITEAAAAHGVTPGQVVIRWHLQNGTILFPKTATPARIKENFDVFGFELTEDEMAAITDLDRGEDGRVGPDPLEFG</sequence>
<gene>
    <name evidence="8" type="ORF">H0194_03245</name>
</gene>
<evidence type="ECO:0000256" key="6">
    <source>
        <dbReference type="PIRSR" id="PIRSR000097-3"/>
    </source>
</evidence>
<dbReference type="InterPro" id="IPR020471">
    <property type="entry name" value="AKR"/>
</dbReference>
<feature type="binding site" evidence="5">
    <location>
        <position position="107"/>
    </location>
    <ligand>
        <name>substrate</name>
    </ligand>
</feature>
<dbReference type="InterPro" id="IPR018170">
    <property type="entry name" value="Aldo/ket_reductase_CS"/>
</dbReference>
<keyword evidence="9" id="KW-1185">Reference proteome</keyword>
<feature type="domain" description="NADP-dependent oxidoreductase" evidence="7">
    <location>
        <begin position="24"/>
        <end position="261"/>
    </location>
</feature>
<feature type="site" description="Lowers pKa of active site Tyr" evidence="6">
    <location>
        <position position="76"/>
    </location>
</feature>
<evidence type="ECO:0000256" key="1">
    <source>
        <dbReference type="ARBA" id="ARBA00007905"/>
    </source>
</evidence>
<dbReference type="FunFam" id="3.20.20.100:FF:000002">
    <property type="entry name" value="2,5-diketo-D-gluconic acid reductase A"/>
    <property type="match status" value="1"/>
</dbReference>
<dbReference type="InterPro" id="IPR036812">
    <property type="entry name" value="NAD(P)_OxRdtase_dom_sf"/>
</dbReference>
<dbReference type="SUPFAM" id="SSF51430">
    <property type="entry name" value="NAD(P)-linked oxidoreductase"/>
    <property type="match status" value="1"/>
</dbReference>
<dbReference type="Gene3D" id="3.20.20.100">
    <property type="entry name" value="NADP-dependent oxidoreductase domain"/>
    <property type="match status" value="1"/>
</dbReference>
<dbReference type="PRINTS" id="PR00069">
    <property type="entry name" value="ALDKETRDTASE"/>
</dbReference>
<evidence type="ECO:0000256" key="2">
    <source>
        <dbReference type="ARBA" id="ARBA00022857"/>
    </source>
</evidence>
<dbReference type="GO" id="GO:0016616">
    <property type="term" value="F:oxidoreductase activity, acting on the CH-OH group of donors, NAD or NADP as acceptor"/>
    <property type="evidence" value="ECO:0007669"/>
    <property type="project" value="UniProtKB-ARBA"/>
</dbReference>
<dbReference type="KEGG" id="cik:H0194_03245"/>
<evidence type="ECO:0000256" key="3">
    <source>
        <dbReference type="ARBA" id="ARBA00023002"/>
    </source>
</evidence>
<protein>
    <submittedName>
        <fullName evidence="8">Aldo/keto reductase</fullName>
    </submittedName>
</protein>
<keyword evidence="3" id="KW-0560">Oxidoreductase</keyword>